<gene>
    <name evidence="2" type="ORF">GA0074696_4860</name>
</gene>
<protein>
    <submittedName>
        <fullName evidence="2">Uncharacterized protein</fullName>
    </submittedName>
</protein>
<name>A0A1C4ZTN7_9ACTN</name>
<evidence type="ECO:0000313" key="2">
    <source>
        <dbReference type="EMBL" id="SCF36226.1"/>
    </source>
</evidence>
<reference evidence="2 3" key="1">
    <citation type="submission" date="2016-06" db="EMBL/GenBank/DDBJ databases">
        <authorList>
            <person name="Kjaerup R.B."/>
            <person name="Dalgaard T.S."/>
            <person name="Juul-Madsen H.R."/>
        </authorList>
    </citation>
    <scope>NUCLEOTIDE SEQUENCE [LARGE SCALE GENOMIC DNA]</scope>
    <source>
        <strain evidence="2 3">DSM 43821</strain>
    </source>
</reference>
<accession>A0A1C4ZTN7</accession>
<sequence length="163" mass="16746">MKAMLRLALFVLSALAMTLAGTSAATAATTYKDTVSGEETQWTATQGTFVGTAKGDLPGDWKTTINHTPLTPDATVTGGNFSLNTTMNGSSVTVRGDSATGTVKLKSGTLCTDQQYAVDVTYYHVGPGGKGSGTAHFTGTLTHKVSLCVVVAATVSGNLTMNF</sequence>
<dbReference type="RefSeq" id="WP_157746101.1">
    <property type="nucleotide sequence ID" value="NZ_LT607410.1"/>
</dbReference>
<feature type="chain" id="PRO_5008710640" evidence="1">
    <location>
        <begin position="28"/>
        <end position="163"/>
    </location>
</feature>
<feature type="signal peptide" evidence="1">
    <location>
        <begin position="1"/>
        <end position="27"/>
    </location>
</feature>
<evidence type="ECO:0000256" key="1">
    <source>
        <dbReference type="SAM" id="SignalP"/>
    </source>
</evidence>
<organism evidence="2 3">
    <name type="scientific">Micromonospora purpureochromogenes</name>
    <dbReference type="NCBI Taxonomy" id="47872"/>
    <lineage>
        <taxon>Bacteria</taxon>
        <taxon>Bacillati</taxon>
        <taxon>Actinomycetota</taxon>
        <taxon>Actinomycetes</taxon>
        <taxon>Micromonosporales</taxon>
        <taxon>Micromonosporaceae</taxon>
        <taxon>Micromonospora</taxon>
    </lineage>
</organism>
<evidence type="ECO:0000313" key="3">
    <source>
        <dbReference type="Proteomes" id="UP000198228"/>
    </source>
</evidence>
<dbReference type="EMBL" id="LT607410">
    <property type="protein sequence ID" value="SCF36226.1"/>
    <property type="molecule type" value="Genomic_DNA"/>
</dbReference>
<keyword evidence="1" id="KW-0732">Signal</keyword>
<dbReference type="Proteomes" id="UP000198228">
    <property type="component" value="Chromosome I"/>
</dbReference>
<proteinExistence type="predicted"/>
<dbReference type="AlphaFoldDB" id="A0A1C4ZTN7"/>